<dbReference type="AlphaFoldDB" id="A0AAR2L1H0"/>
<dbReference type="Gene3D" id="3.30.160.60">
    <property type="entry name" value="Classic Zinc Finger"/>
    <property type="match status" value="1"/>
</dbReference>
<name>A0AAR2L1H0_PYGNA</name>
<dbReference type="Ensembl" id="ENSPNAT00000073771.1">
    <property type="protein sequence ID" value="ENSPNAP00000068231.1"/>
    <property type="gene ID" value="ENSPNAG00000036953.1"/>
</dbReference>
<sequence length="584" mass="66591">MEWRCKLCAFGTSSNTGLLKHYRLKHRHFGHEHFLPCIYLNCSCSFKTWGGLRTHLCRAHKSEQSENKGAVTVFKCKICNTCFPNTKDYFQHINSHLKRLETIVCVFDGCDFKTNIYATYATHKSRKHQFYSCDDFKADVIVKHPTATSFQHIQSHSSSLESNDDVEFDTVDLDCEGNVSAFLEVIGSLLLKLESIYNVTGKCLDDLVEQLQFICTLSSQHIPNLVRSILTQNNCTVDENVICELVEKLHKTVKDTFQIHEEFILHYFDEDFGDFFTIHSTSDVKHKGSIKVVIIPSVVLTLAIPETDSVTDADNVRDTPSVTSQMSSEPSTSEDSRPDGTSSASSQDTILLSPQKELWPKEIKIPLFTVATEAVLRSANEQFLKDGTVLNNTRVRSEIMEKLADYMYSYTAYPTGLQVGEVAKALVKKHPCLIEPGSRNGWIGWMYSLKYKMGNYRSKLRNLGFPEVACNSLNNKRPGERKPAQNVKKARKGEVKYLPHYPSGENGEHQEQQRLKILSEIKKRERTTINQLMSKTFAHRRQDVVTLQLSVKEIKDRWPALLDVSQVRKTIFLQHSLKPITPHM</sequence>
<proteinExistence type="predicted"/>
<dbReference type="Proteomes" id="UP001501920">
    <property type="component" value="Chromosome 9"/>
</dbReference>
<dbReference type="PROSITE" id="PS00028">
    <property type="entry name" value="ZINC_FINGER_C2H2_1"/>
    <property type="match status" value="2"/>
</dbReference>
<reference evidence="3" key="2">
    <citation type="submission" date="2025-08" db="UniProtKB">
        <authorList>
            <consortium name="Ensembl"/>
        </authorList>
    </citation>
    <scope>IDENTIFICATION</scope>
</reference>
<dbReference type="PANTHER" id="PTHR31025:SF25">
    <property type="entry name" value="ZINC FINGER (C2H2)-60"/>
    <property type="match status" value="1"/>
</dbReference>
<feature type="domain" description="C2H2-type" evidence="2">
    <location>
        <begin position="37"/>
        <end position="60"/>
    </location>
</feature>
<dbReference type="GeneTree" id="ENSGT00950000182912"/>
<organism evidence="3 4">
    <name type="scientific">Pygocentrus nattereri</name>
    <name type="common">Red-bellied piranha</name>
    <dbReference type="NCBI Taxonomy" id="42514"/>
    <lineage>
        <taxon>Eukaryota</taxon>
        <taxon>Metazoa</taxon>
        <taxon>Chordata</taxon>
        <taxon>Craniata</taxon>
        <taxon>Vertebrata</taxon>
        <taxon>Euteleostomi</taxon>
        <taxon>Actinopterygii</taxon>
        <taxon>Neopterygii</taxon>
        <taxon>Teleostei</taxon>
        <taxon>Ostariophysi</taxon>
        <taxon>Characiformes</taxon>
        <taxon>Characoidei</taxon>
        <taxon>Pygocentrus</taxon>
    </lineage>
</organism>
<protein>
    <recommendedName>
        <fullName evidence="2">C2H2-type domain-containing protein</fullName>
    </recommendedName>
</protein>
<reference evidence="3" key="3">
    <citation type="submission" date="2025-09" db="UniProtKB">
        <authorList>
            <consortium name="Ensembl"/>
        </authorList>
    </citation>
    <scope>IDENTIFICATION</scope>
</reference>
<feature type="domain" description="C2H2-type" evidence="2">
    <location>
        <begin position="76"/>
        <end position="96"/>
    </location>
</feature>
<reference evidence="3 4" key="1">
    <citation type="submission" date="2020-10" db="EMBL/GenBank/DDBJ databases">
        <title>Pygocentrus nattereri (red-bellied piranha) genome, fPygNat1, primary haplotype.</title>
        <authorList>
            <person name="Myers G."/>
            <person name="Meyer A."/>
            <person name="Karagic N."/>
            <person name="Pippel M."/>
            <person name="Winkler S."/>
            <person name="Tracey A."/>
            <person name="Wood J."/>
            <person name="Formenti G."/>
            <person name="Howe K."/>
            <person name="Fedrigo O."/>
            <person name="Jarvis E.D."/>
        </authorList>
    </citation>
    <scope>NUCLEOTIDE SEQUENCE [LARGE SCALE GENOMIC DNA]</scope>
</reference>
<keyword evidence="4" id="KW-1185">Reference proteome</keyword>
<accession>A0AAR2L1H0</accession>
<evidence type="ECO:0000313" key="4">
    <source>
        <dbReference type="Proteomes" id="UP001501920"/>
    </source>
</evidence>
<evidence type="ECO:0000259" key="2">
    <source>
        <dbReference type="PROSITE" id="PS00028"/>
    </source>
</evidence>
<dbReference type="InterPro" id="IPR013087">
    <property type="entry name" value="Znf_C2H2_type"/>
</dbReference>
<feature type="region of interest" description="Disordered" evidence="1">
    <location>
        <begin position="311"/>
        <end position="347"/>
    </location>
</feature>
<evidence type="ECO:0000256" key="1">
    <source>
        <dbReference type="SAM" id="MobiDB-lite"/>
    </source>
</evidence>
<dbReference type="SMART" id="SM00355">
    <property type="entry name" value="ZnF_C2H2"/>
    <property type="match status" value="4"/>
</dbReference>
<dbReference type="PANTHER" id="PTHR31025">
    <property type="entry name" value="SI:CH211-196P9.1-RELATED"/>
    <property type="match status" value="1"/>
</dbReference>
<evidence type="ECO:0000313" key="3">
    <source>
        <dbReference type="Ensembl" id="ENSPNAP00000068231.1"/>
    </source>
</evidence>